<evidence type="ECO:0000259" key="2">
    <source>
        <dbReference type="PROSITE" id="PS51154"/>
    </source>
</evidence>
<dbReference type="PANTHER" id="PTHR12521:SF0">
    <property type="entry name" value="ADP-RIBOSE GLYCOHYDROLASE OARD1"/>
    <property type="match status" value="1"/>
</dbReference>
<dbReference type="InterPro" id="IPR043472">
    <property type="entry name" value="Macro_dom-like"/>
</dbReference>
<dbReference type="InterPro" id="IPR002589">
    <property type="entry name" value="Macro_dom"/>
</dbReference>
<comment type="caution">
    <text evidence="3">The sequence shown here is derived from an EMBL/GenBank/DDBJ whole genome shotgun (WGS) entry which is preliminary data.</text>
</comment>
<dbReference type="Proteomes" id="UP000053923">
    <property type="component" value="Unassembled WGS sequence"/>
</dbReference>
<dbReference type="RefSeq" id="WP_062699094.1">
    <property type="nucleotide sequence ID" value="NZ_LLZG01000025.1"/>
</dbReference>
<dbReference type="AlphaFoldDB" id="A0A0X3VIC3"/>
<reference evidence="4" key="1">
    <citation type="submission" date="2015-10" db="EMBL/GenBank/DDBJ databases">
        <authorList>
            <person name="Ju K.-S."/>
            <person name="Doroghazi J.R."/>
            <person name="Metcalf W.W."/>
        </authorList>
    </citation>
    <scope>NUCLEOTIDE SEQUENCE [LARGE SCALE GENOMIC DNA]</scope>
    <source>
        <strain evidence="4">NRRL 3151</strain>
    </source>
</reference>
<dbReference type="SUPFAM" id="SSF52949">
    <property type="entry name" value="Macro domain-like"/>
    <property type="match status" value="1"/>
</dbReference>
<protein>
    <submittedName>
        <fullName evidence="3">Appr-1-p processing protein</fullName>
    </submittedName>
</protein>
<keyword evidence="4" id="KW-1185">Reference proteome</keyword>
<comment type="catalytic activity">
    <reaction evidence="1">
        <text>an N-(ADP-alpha-D-ribosyl)-thymidine in DNA + H2O = a thymidine in DNA + ADP-D-ribose</text>
        <dbReference type="Rhea" id="RHEA:71655"/>
        <dbReference type="Rhea" id="RHEA-COMP:13556"/>
        <dbReference type="Rhea" id="RHEA-COMP:18051"/>
        <dbReference type="ChEBI" id="CHEBI:15377"/>
        <dbReference type="ChEBI" id="CHEBI:57967"/>
        <dbReference type="ChEBI" id="CHEBI:137386"/>
        <dbReference type="ChEBI" id="CHEBI:191199"/>
    </reaction>
    <physiologicalReaction direction="left-to-right" evidence="1">
        <dbReference type="Rhea" id="RHEA:71656"/>
    </physiologicalReaction>
</comment>
<dbReference type="CDD" id="cd02901">
    <property type="entry name" value="Macro_Poa1p-like"/>
    <property type="match status" value="1"/>
</dbReference>
<dbReference type="PROSITE" id="PS51154">
    <property type="entry name" value="MACRO"/>
    <property type="match status" value="1"/>
</dbReference>
<dbReference type="InterPro" id="IPR050892">
    <property type="entry name" value="ADP-ribose_metab_enzymes"/>
</dbReference>
<dbReference type="SMART" id="SM00506">
    <property type="entry name" value="A1pp"/>
    <property type="match status" value="1"/>
</dbReference>
<gene>
    <name evidence="3" type="ORF">ADL12_05490</name>
</gene>
<proteinExistence type="predicted"/>
<dbReference type="EMBL" id="LLZG01000025">
    <property type="protein sequence ID" value="KUL44002.1"/>
    <property type="molecule type" value="Genomic_DNA"/>
</dbReference>
<sequence length="174" mass="18753">MSEITYIRGDATVPSVKGVRLIAHVCNDSGGWGKGFVLAVSRRWPEPEAAYRAWHRDRASNDFGLGAAQFVQVERYVWVANLIGQRGILPHARLRSRGGTPIGSKGVPVRYEAIEAALGRLADKATELGASVHMPRIGCGLAGGKWSRVEPLIADRLVLRGIAVTVYDHGEGAS</sequence>
<evidence type="ECO:0000313" key="3">
    <source>
        <dbReference type="EMBL" id="KUL44002.1"/>
    </source>
</evidence>
<evidence type="ECO:0000256" key="1">
    <source>
        <dbReference type="ARBA" id="ARBA00035885"/>
    </source>
</evidence>
<organism evidence="3 4">
    <name type="scientific">Streptomyces regalis</name>
    <dbReference type="NCBI Taxonomy" id="68262"/>
    <lineage>
        <taxon>Bacteria</taxon>
        <taxon>Bacillati</taxon>
        <taxon>Actinomycetota</taxon>
        <taxon>Actinomycetes</taxon>
        <taxon>Kitasatosporales</taxon>
        <taxon>Streptomycetaceae</taxon>
        <taxon>Streptomyces</taxon>
    </lineage>
</organism>
<dbReference type="PANTHER" id="PTHR12521">
    <property type="entry name" value="PROTEIN C6ORF130"/>
    <property type="match status" value="1"/>
</dbReference>
<accession>A0A0X3VIC3</accession>
<dbReference type="Gene3D" id="3.40.220.10">
    <property type="entry name" value="Leucine Aminopeptidase, subunit E, domain 1"/>
    <property type="match status" value="1"/>
</dbReference>
<feature type="domain" description="Macro" evidence="2">
    <location>
        <begin position="1"/>
        <end position="174"/>
    </location>
</feature>
<name>A0A0X3VIC3_9ACTN</name>
<dbReference type="OrthoDB" id="9780211at2"/>
<dbReference type="GO" id="GO:0140291">
    <property type="term" value="P:peptidyl-glutamate ADP-deribosylation"/>
    <property type="evidence" value="ECO:0007669"/>
    <property type="project" value="TreeGrafter"/>
</dbReference>
<evidence type="ECO:0000313" key="4">
    <source>
        <dbReference type="Proteomes" id="UP000053923"/>
    </source>
</evidence>